<evidence type="ECO:0000313" key="2">
    <source>
        <dbReference type="Proteomes" id="UP000255326"/>
    </source>
</evidence>
<protein>
    <submittedName>
        <fullName evidence="1">Uncharacterized protein</fullName>
    </submittedName>
</protein>
<dbReference type="EMBL" id="QQAY01000003">
    <property type="protein sequence ID" value="RDI43957.1"/>
    <property type="molecule type" value="Genomic_DNA"/>
</dbReference>
<gene>
    <name evidence="1" type="ORF">DFR59_10319</name>
</gene>
<evidence type="ECO:0000313" key="1">
    <source>
        <dbReference type="EMBL" id="RDI43957.1"/>
    </source>
</evidence>
<comment type="caution">
    <text evidence="1">The sequence shown here is derived from an EMBL/GenBank/DDBJ whole genome shotgun (WGS) entry which is preliminary data.</text>
</comment>
<reference evidence="1 2" key="1">
    <citation type="submission" date="2018-07" db="EMBL/GenBank/DDBJ databases">
        <title>Genomic Encyclopedia of Type Strains, Phase IV (KMG-IV): sequencing the most valuable type-strain genomes for metagenomic binning, comparative biology and taxonomic classification.</title>
        <authorList>
            <person name="Goeker M."/>
        </authorList>
    </citation>
    <scope>NUCLEOTIDE SEQUENCE [LARGE SCALE GENOMIC DNA]</scope>
    <source>
        <strain evidence="1 2">DSM 25281</strain>
    </source>
</reference>
<dbReference type="Proteomes" id="UP000255326">
    <property type="component" value="Unassembled WGS sequence"/>
</dbReference>
<sequence length="193" mass="21651">MTTARAAACSHQLNMRVYLMEAESGHIYEEAELSDITGMNICMNESFSPDGRMLDISIENNTSELKKGKLLIINEPIDCEKDHVALLPPLHSHSVHFLEGFVYLVDGKMDNGFTRQSTFSWMKERSLPELFTHPAAYQPIVKGEAASVLCFDYSCQGFTRIEGAIWSLMGEEIDDLLKISEGLKIGLAFKIKK</sequence>
<keyword evidence="2" id="KW-1185">Reference proteome</keyword>
<dbReference type="RefSeq" id="WP_114744862.1">
    <property type="nucleotide sequence ID" value="NZ_QQAY01000003.1"/>
</dbReference>
<organism evidence="1 2">
    <name type="scientific">Falsibacillus pallidus</name>
    <dbReference type="NCBI Taxonomy" id="493781"/>
    <lineage>
        <taxon>Bacteria</taxon>
        <taxon>Bacillati</taxon>
        <taxon>Bacillota</taxon>
        <taxon>Bacilli</taxon>
        <taxon>Bacillales</taxon>
        <taxon>Bacillaceae</taxon>
        <taxon>Falsibacillus</taxon>
    </lineage>
</organism>
<dbReference type="AlphaFoldDB" id="A0A370GJZ8"/>
<name>A0A370GJZ8_9BACI</name>
<accession>A0A370GJZ8</accession>
<dbReference type="OrthoDB" id="2838415at2"/>
<proteinExistence type="predicted"/>